<sequence length="1036" mass="118991">MQSLRDAINSVTKLYTDRAAIIQSSIVNPIFGYLLESTGSLDNLKLLGSIIEPKNDSSSSNSLNSSFSSLLLTMFPPINQNISGNSNTSTLIAEFKNNKEKGIEFFAEIFVRILENNSTHELNTSNNIEIFKIIENLMNEVTKIQTFFDVKLMKLMMIHAFIIQALEEQEDLEKYISSIIQKIKKYEIVEIYDLNCDIVNEILKVKIITQSFPYSELNQPPSNVNIPIFDREKKDDLNPFIEDSTFPDCADVLLLNICNCLFYHPEKQSYSYDHLNPASDLAKFYQNHKQLFLITPEIRNEWSRVVQGLDDFETLDKSEYSLNLIVYKREKRNEIKSGVINMMNVLIKIFQIDHEKFWKNFKGTNIEKKLRELFSIITPEFKGRKFSMTFGRFNEFQSMRRTDFTIKFNLIFELPNGSVITMQVEHMTHHAEMNLIEYDNSGLKSDTNIVNTYRFPNILPVTIFKKYLQLLQNELDNWLSSLNLNENSNIYERIFFSGFIKTNQQKKNKLNIIFDHIINNCESENEISQFENIVKVILSTVNFRDRGTATMFKPYLVYSNEIDDKEVLNNWLSSFNVEDYEIYKLWEDRISSIKIESMTLYLYKIQFQSIDAIFKTLKKSKNLKSLKLTGIQLSITNNIFKKLKILKNLTSLDLSGNKLYTVQPKVFSDTLLSLNKLTDLDISENQLEDLDVFEKLINLKSLNISNNYLGTNGISNTLKNLSNLTKLNISSNYIGLESADSVSENLKYLTNLKILNISNNELGDEGTRSISESLKKFQNLTKLDFSGNNTKSSGAFHLAQALKFMKNLTVLKISNNNLGFEGAQYISESLALLQNLTTFDVSSNNVGPKGAKSISQSIKELKDLNHFDFSGNIIDFEGAKDLSNILSYLTKIKYFDISYNKLNNEGIKVITSTLKNLRDLEYINLSNNNISDDGLKRFIELFPSLLNLNTIDLSYNKIGYSGAQSILDDLKILKKLGELNLIRNNIGKDGVNKILNEIEKQEIIVDIGLSFNDEEECIDYKSEDSDNDGNEKDDNN</sequence>
<dbReference type="InterPro" id="IPR032675">
    <property type="entry name" value="LRR_dom_sf"/>
</dbReference>
<dbReference type="AlphaFoldDB" id="A0A813M2T0"/>
<dbReference type="PROSITE" id="PS51450">
    <property type="entry name" value="LRR"/>
    <property type="match status" value="2"/>
</dbReference>
<dbReference type="SMART" id="SM00365">
    <property type="entry name" value="LRR_SD22"/>
    <property type="match status" value="8"/>
</dbReference>
<dbReference type="SUPFAM" id="SSF52047">
    <property type="entry name" value="RNI-like"/>
    <property type="match status" value="1"/>
</dbReference>
<keyword evidence="1" id="KW-0433">Leucine-rich repeat</keyword>
<dbReference type="PANTHER" id="PTHR24113">
    <property type="entry name" value="RAN GTPASE-ACTIVATING PROTEIN 1"/>
    <property type="match status" value="1"/>
</dbReference>
<dbReference type="OrthoDB" id="272549at2759"/>
<dbReference type="PRINTS" id="PR00019">
    <property type="entry name" value="LEURICHRPT"/>
</dbReference>
<dbReference type="Proteomes" id="UP000663879">
    <property type="component" value="Unassembled WGS sequence"/>
</dbReference>
<keyword evidence="4" id="KW-1185">Reference proteome</keyword>
<dbReference type="GO" id="GO:0005096">
    <property type="term" value="F:GTPase activator activity"/>
    <property type="evidence" value="ECO:0007669"/>
    <property type="project" value="UniProtKB-KW"/>
</dbReference>
<evidence type="ECO:0000256" key="1">
    <source>
        <dbReference type="ARBA" id="ARBA00022614"/>
    </source>
</evidence>
<dbReference type="GO" id="GO:0005829">
    <property type="term" value="C:cytosol"/>
    <property type="evidence" value="ECO:0007669"/>
    <property type="project" value="TreeGrafter"/>
</dbReference>
<dbReference type="GO" id="GO:0006913">
    <property type="term" value="P:nucleocytoplasmic transport"/>
    <property type="evidence" value="ECO:0007669"/>
    <property type="project" value="TreeGrafter"/>
</dbReference>
<dbReference type="SUPFAM" id="SSF52058">
    <property type="entry name" value="L domain-like"/>
    <property type="match status" value="1"/>
</dbReference>
<dbReference type="GO" id="GO:0048471">
    <property type="term" value="C:perinuclear region of cytoplasm"/>
    <property type="evidence" value="ECO:0007669"/>
    <property type="project" value="TreeGrafter"/>
</dbReference>
<keyword evidence="2" id="KW-0677">Repeat</keyword>
<evidence type="ECO:0000313" key="4">
    <source>
        <dbReference type="Proteomes" id="UP000663879"/>
    </source>
</evidence>
<evidence type="ECO:0000313" key="3">
    <source>
        <dbReference type="EMBL" id="CAF0709629.1"/>
    </source>
</evidence>
<accession>A0A813M2T0</accession>
<comment type="caution">
    <text evidence="3">The sequence shown here is derived from an EMBL/GenBank/DDBJ whole genome shotgun (WGS) entry which is preliminary data.</text>
</comment>
<gene>
    <name evidence="3" type="ORF">OXX778_LOCUS826</name>
</gene>
<proteinExistence type="predicted"/>
<dbReference type="EMBL" id="CAJNOC010000046">
    <property type="protein sequence ID" value="CAF0709629.1"/>
    <property type="molecule type" value="Genomic_DNA"/>
</dbReference>
<evidence type="ECO:0008006" key="5">
    <source>
        <dbReference type="Google" id="ProtNLM"/>
    </source>
</evidence>
<dbReference type="InterPro" id="IPR027038">
    <property type="entry name" value="RanGap"/>
</dbReference>
<reference evidence="3" key="1">
    <citation type="submission" date="2021-02" db="EMBL/GenBank/DDBJ databases">
        <authorList>
            <person name="Nowell W R."/>
        </authorList>
    </citation>
    <scope>NUCLEOTIDE SEQUENCE</scope>
    <source>
        <strain evidence="3">Ploen Becks lab</strain>
    </source>
</reference>
<evidence type="ECO:0000256" key="2">
    <source>
        <dbReference type="ARBA" id="ARBA00022737"/>
    </source>
</evidence>
<name>A0A813M2T0_9BILA</name>
<dbReference type="Pfam" id="PF13855">
    <property type="entry name" value="LRR_8"/>
    <property type="match status" value="1"/>
</dbReference>
<dbReference type="GO" id="GO:0005634">
    <property type="term" value="C:nucleus"/>
    <property type="evidence" value="ECO:0007669"/>
    <property type="project" value="TreeGrafter"/>
</dbReference>
<dbReference type="InterPro" id="IPR003591">
    <property type="entry name" value="Leu-rich_rpt_typical-subtyp"/>
</dbReference>
<dbReference type="SMART" id="SM00368">
    <property type="entry name" value="LRR_RI"/>
    <property type="match status" value="11"/>
</dbReference>
<dbReference type="SMART" id="SM00369">
    <property type="entry name" value="LRR_TYP"/>
    <property type="match status" value="3"/>
</dbReference>
<dbReference type="Gene3D" id="3.80.10.10">
    <property type="entry name" value="Ribonuclease Inhibitor"/>
    <property type="match status" value="2"/>
</dbReference>
<organism evidence="3 4">
    <name type="scientific">Brachionus calyciflorus</name>
    <dbReference type="NCBI Taxonomy" id="104777"/>
    <lineage>
        <taxon>Eukaryota</taxon>
        <taxon>Metazoa</taxon>
        <taxon>Spiralia</taxon>
        <taxon>Gnathifera</taxon>
        <taxon>Rotifera</taxon>
        <taxon>Eurotatoria</taxon>
        <taxon>Monogononta</taxon>
        <taxon>Pseudotrocha</taxon>
        <taxon>Ploima</taxon>
        <taxon>Brachionidae</taxon>
        <taxon>Brachionus</taxon>
    </lineage>
</organism>
<protein>
    <recommendedName>
        <fullName evidence="5">NLRC3</fullName>
    </recommendedName>
</protein>
<dbReference type="InterPro" id="IPR001611">
    <property type="entry name" value="Leu-rich_rpt"/>
</dbReference>
<dbReference type="GO" id="GO:0031267">
    <property type="term" value="F:small GTPase binding"/>
    <property type="evidence" value="ECO:0007669"/>
    <property type="project" value="TreeGrafter"/>
</dbReference>
<dbReference type="PANTHER" id="PTHR24113:SF15">
    <property type="entry name" value="NACHT DOMAIN-CONTAINING PROTEIN"/>
    <property type="match status" value="1"/>
</dbReference>
<dbReference type="Pfam" id="PF13516">
    <property type="entry name" value="LRR_6"/>
    <property type="match status" value="6"/>
</dbReference>